<dbReference type="Gene3D" id="1.20.140.10">
    <property type="entry name" value="Butyryl-CoA Dehydrogenase, subunit A, domain 3"/>
    <property type="match status" value="1"/>
</dbReference>
<keyword evidence="3" id="KW-0285">Flavoprotein</keyword>
<evidence type="ECO:0000256" key="5">
    <source>
        <dbReference type="ARBA" id="ARBA00023002"/>
    </source>
</evidence>
<keyword evidence="4" id="KW-0274">FAD</keyword>
<evidence type="ECO:0000256" key="3">
    <source>
        <dbReference type="ARBA" id="ARBA00022630"/>
    </source>
</evidence>
<evidence type="ECO:0008006" key="10">
    <source>
        <dbReference type="Google" id="ProtNLM"/>
    </source>
</evidence>
<dbReference type="EMBL" id="UINC01004251">
    <property type="protein sequence ID" value="SVA12960.1"/>
    <property type="molecule type" value="Genomic_DNA"/>
</dbReference>
<organism evidence="9">
    <name type="scientific">marine metagenome</name>
    <dbReference type="NCBI Taxonomy" id="408172"/>
    <lineage>
        <taxon>unclassified sequences</taxon>
        <taxon>metagenomes</taxon>
        <taxon>ecological metagenomes</taxon>
    </lineage>
</organism>
<evidence type="ECO:0000256" key="1">
    <source>
        <dbReference type="ARBA" id="ARBA00001974"/>
    </source>
</evidence>
<comment type="similarity">
    <text evidence="2">Belongs to the acyl-CoA dehydrogenase family.</text>
</comment>
<dbReference type="AlphaFoldDB" id="A0A381T9W0"/>
<feature type="domain" description="Acyl-CoA dehydrogenase/oxidase C-terminal" evidence="6">
    <location>
        <begin position="232"/>
        <end position="398"/>
    </location>
</feature>
<dbReference type="GO" id="GO:0005886">
    <property type="term" value="C:plasma membrane"/>
    <property type="evidence" value="ECO:0007669"/>
    <property type="project" value="TreeGrafter"/>
</dbReference>
<dbReference type="InterPro" id="IPR036250">
    <property type="entry name" value="AcylCo_DH-like_C"/>
</dbReference>
<dbReference type="InterPro" id="IPR013786">
    <property type="entry name" value="AcylCoA_DH/ox_N"/>
</dbReference>
<name>A0A381T9W0_9ZZZZ</name>
<dbReference type="InterPro" id="IPR052161">
    <property type="entry name" value="Mycobact_Acyl-CoA_DH"/>
</dbReference>
<feature type="domain" description="Acyl-CoA dehydrogenase/oxidase N-terminal" evidence="8">
    <location>
        <begin position="7"/>
        <end position="119"/>
    </location>
</feature>
<evidence type="ECO:0000259" key="6">
    <source>
        <dbReference type="Pfam" id="PF00441"/>
    </source>
</evidence>
<evidence type="ECO:0000259" key="7">
    <source>
        <dbReference type="Pfam" id="PF02770"/>
    </source>
</evidence>
<dbReference type="PANTHER" id="PTHR43292:SF3">
    <property type="entry name" value="ACYL-COA DEHYDROGENASE FADE29"/>
    <property type="match status" value="1"/>
</dbReference>
<dbReference type="InterPro" id="IPR009075">
    <property type="entry name" value="AcylCo_DH/oxidase_C"/>
</dbReference>
<dbReference type="Pfam" id="PF00441">
    <property type="entry name" value="Acyl-CoA_dh_1"/>
    <property type="match status" value="1"/>
</dbReference>
<accession>A0A381T9W0</accession>
<dbReference type="SUPFAM" id="SSF56645">
    <property type="entry name" value="Acyl-CoA dehydrogenase NM domain-like"/>
    <property type="match status" value="1"/>
</dbReference>
<dbReference type="Pfam" id="PF02770">
    <property type="entry name" value="Acyl-CoA_dh_M"/>
    <property type="match status" value="1"/>
</dbReference>
<dbReference type="InterPro" id="IPR046373">
    <property type="entry name" value="Acyl-CoA_Oxase/DH_mid-dom_sf"/>
</dbReference>
<protein>
    <recommendedName>
        <fullName evidence="10">Pimeloyl-CoA dehydrogenase large subunit</fullName>
    </recommendedName>
</protein>
<evidence type="ECO:0000256" key="2">
    <source>
        <dbReference type="ARBA" id="ARBA00009347"/>
    </source>
</evidence>
<dbReference type="InterPro" id="IPR009100">
    <property type="entry name" value="AcylCoA_DH/oxidase_NM_dom_sf"/>
</dbReference>
<dbReference type="Pfam" id="PF02771">
    <property type="entry name" value="Acyl-CoA_dh_N"/>
    <property type="match status" value="1"/>
</dbReference>
<reference evidence="9" key="1">
    <citation type="submission" date="2018-05" db="EMBL/GenBank/DDBJ databases">
        <authorList>
            <person name="Lanie J.A."/>
            <person name="Ng W.-L."/>
            <person name="Kazmierczak K.M."/>
            <person name="Andrzejewski T.M."/>
            <person name="Davidsen T.M."/>
            <person name="Wayne K.J."/>
            <person name="Tettelin H."/>
            <person name="Glass J.I."/>
            <person name="Rusch D."/>
            <person name="Podicherti R."/>
            <person name="Tsui H.-C.T."/>
            <person name="Winkler M.E."/>
        </authorList>
    </citation>
    <scope>NUCLEOTIDE SEQUENCE</scope>
</reference>
<dbReference type="PANTHER" id="PTHR43292">
    <property type="entry name" value="ACYL-COA DEHYDROGENASE"/>
    <property type="match status" value="1"/>
</dbReference>
<evidence type="ECO:0000259" key="8">
    <source>
        <dbReference type="Pfam" id="PF02771"/>
    </source>
</evidence>
<dbReference type="SUPFAM" id="SSF47203">
    <property type="entry name" value="Acyl-CoA dehydrogenase C-terminal domain-like"/>
    <property type="match status" value="1"/>
</dbReference>
<evidence type="ECO:0000256" key="4">
    <source>
        <dbReference type="ARBA" id="ARBA00022827"/>
    </source>
</evidence>
<gene>
    <name evidence="9" type="ORF">METZ01_LOCUS65814</name>
</gene>
<comment type="cofactor">
    <cofactor evidence="1">
        <name>FAD</name>
        <dbReference type="ChEBI" id="CHEBI:57692"/>
    </cofactor>
</comment>
<dbReference type="GO" id="GO:0050660">
    <property type="term" value="F:flavin adenine dinucleotide binding"/>
    <property type="evidence" value="ECO:0007669"/>
    <property type="project" value="InterPro"/>
</dbReference>
<proteinExistence type="inferred from homology"/>
<dbReference type="Gene3D" id="2.40.110.10">
    <property type="entry name" value="Butyryl-CoA Dehydrogenase, subunit A, domain 2"/>
    <property type="match status" value="1"/>
</dbReference>
<dbReference type="InterPro" id="IPR037069">
    <property type="entry name" value="AcylCoA_DH/ox_N_sf"/>
</dbReference>
<keyword evidence="5" id="KW-0560">Oxidoreductase</keyword>
<dbReference type="GO" id="GO:0016627">
    <property type="term" value="F:oxidoreductase activity, acting on the CH-CH group of donors"/>
    <property type="evidence" value="ECO:0007669"/>
    <property type="project" value="InterPro"/>
</dbReference>
<feature type="domain" description="Acyl-CoA oxidase/dehydrogenase middle" evidence="7">
    <location>
        <begin position="125"/>
        <end position="219"/>
    </location>
</feature>
<dbReference type="InterPro" id="IPR006091">
    <property type="entry name" value="Acyl-CoA_Oxase/DH_mid-dom"/>
</dbReference>
<evidence type="ECO:0000313" key="9">
    <source>
        <dbReference type="EMBL" id="SVA12960.1"/>
    </source>
</evidence>
<dbReference type="Gene3D" id="1.10.540.10">
    <property type="entry name" value="Acyl-CoA dehydrogenase/oxidase, N-terminal domain"/>
    <property type="match status" value="1"/>
</dbReference>
<sequence>MHISFTSKETAFQKDVRQFFTEKYPEAIEHKQNNAITLSRDDFVTWQKILFKQGWAGINWPREHGGTGWTPVQKYIFAIEMANANAPAMVPFGVQMVGPVIYTFGNEEQKKRFLPDILASNVWWCQGYSEPGSGSDLASLRMTADRKGDHYILNGTKTWTTLGQMADWIFCLVKTSTDVARKQEGISFVLADMKTPGITVRPIITIEGEHEVNEIHFEDAKIPITNLIGEEGKGWTYGKVLLQHERTSIAGVARSQYRLRRLRDKTESSIVNGEPLSKNPNFSRKMAKLEIELKALEYTELRTLAAVAVGKAPGPESSLLKIRGTEIQQHIDELFMEASGYFALPYVPDQYVLDFPDDQRIGSGSETATSLRYFNNRKASIYGGSNEIQKNIIAKHVLGL</sequence>